<feature type="compositionally biased region" description="Low complexity" evidence="1">
    <location>
        <begin position="1"/>
        <end position="30"/>
    </location>
</feature>
<feature type="region of interest" description="Disordered" evidence="1">
    <location>
        <begin position="161"/>
        <end position="284"/>
    </location>
</feature>
<sequence>MASSHTSSAQSAATPNSALSPASSSTAPTSNVMPSSLNYREMRPREATSATTISVEKNNSLQGTFSTFFDGNGRAPENMPPGWNSSPGSQSKDTHDLFLCILDMQGYNSEDIVKKLKKEFKELQDHKITKGMVEKRLWLIDCDIESDLYSRAMKLVEVQKVPKNSDDSAIEERDDDDEFGSSQGYPKGRKNSIGGSKNPAAYGLYSDENKKSMGWTSDPVLRDVGGALSASNMEGTNERGDEIGSAKGRSRARDTPGQSASSSVSKSLFGDPSVMTRSSGRPIQ</sequence>
<protein>
    <submittedName>
        <fullName evidence="2">Uncharacterized protein</fullName>
    </submittedName>
</protein>
<dbReference type="Proteomes" id="UP000800041">
    <property type="component" value="Unassembled WGS sequence"/>
</dbReference>
<feature type="compositionally biased region" description="Polar residues" evidence="1">
    <location>
        <begin position="48"/>
        <end position="69"/>
    </location>
</feature>
<dbReference type="OrthoDB" id="5383839at2759"/>
<keyword evidence="3" id="KW-1185">Reference proteome</keyword>
<gene>
    <name evidence="2" type="ORF">K402DRAFT_389613</name>
</gene>
<evidence type="ECO:0000313" key="2">
    <source>
        <dbReference type="EMBL" id="KAF1990686.1"/>
    </source>
</evidence>
<name>A0A6G1HBT7_9PEZI</name>
<evidence type="ECO:0000256" key="1">
    <source>
        <dbReference type="SAM" id="MobiDB-lite"/>
    </source>
</evidence>
<reference evidence="2" key="1">
    <citation type="journal article" date="2020" name="Stud. Mycol.">
        <title>101 Dothideomycetes genomes: a test case for predicting lifestyles and emergence of pathogens.</title>
        <authorList>
            <person name="Haridas S."/>
            <person name="Albert R."/>
            <person name="Binder M."/>
            <person name="Bloem J."/>
            <person name="Labutti K."/>
            <person name="Salamov A."/>
            <person name="Andreopoulos B."/>
            <person name="Baker S."/>
            <person name="Barry K."/>
            <person name="Bills G."/>
            <person name="Bluhm B."/>
            <person name="Cannon C."/>
            <person name="Castanera R."/>
            <person name="Culley D."/>
            <person name="Daum C."/>
            <person name="Ezra D."/>
            <person name="Gonzalez J."/>
            <person name="Henrissat B."/>
            <person name="Kuo A."/>
            <person name="Liang C."/>
            <person name="Lipzen A."/>
            <person name="Lutzoni F."/>
            <person name="Magnuson J."/>
            <person name="Mondo S."/>
            <person name="Nolan M."/>
            <person name="Ohm R."/>
            <person name="Pangilinan J."/>
            <person name="Park H.-J."/>
            <person name="Ramirez L."/>
            <person name="Alfaro M."/>
            <person name="Sun H."/>
            <person name="Tritt A."/>
            <person name="Yoshinaga Y."/>
            <person name="Zwiers L.-H."/>
            <person name="Turgeon B."/>
            <person name="Goodwin S."/>
            <person name="Spatafora J."/>
            <person name="Crous P."/>
            <person name="Grigoriev I."/>
        </authorList>
    </citation>
    <scope>NUCLEOTIDE SEQUENCE</scope>
    <source>
        <strain evidence="2">CBS 113979</strain>
    </source>
</reference>
<feature type="compositionally biased region" description="Polar residues" evidence="1">
    <location>
        <begin position="256"/>
        <end position="266"/>
    </location>
</feature>
<organism evidence="2 3">
    <name type="scientific">Aulographum hederae CBS 113979</name>
    <dbReference type="NCBI Taxonomy" id="1176131"/>
    <lineage>
        <taxon>Eukaryota</taxon>
        <taxon>Fungi</taxon>
        <taxon>Dikarya</taxon>
        <taxon>Ascomycota</taxon>
        <taxon>Pezizomycotina</taxon>
        <taxon>Dothideomycetes</taxon>
        <taxon>Pleosporomycetidae</taxon>
        <taxon>Aulographales</taxon>
        <taxon>Aulographaceae</taxon>
    </lineage>
</organism>
<feature type="compositionally biased region" description="Acidic residues" evidence="1">
    <location>
        <begin position="168"/>
        <end position="179"/>
    </location>
</feature>
<dbReference type="AlphaFoldDB" id="A0A6G1HBT7"/>
<feature type="region of interest" description="Disordered" evidence="1">
    <location>
        <begin position="1"/>
        <end position="91"/>
    </location>
</feature>
<accession>A0A6G1HBT7</accession>
<proteinExistence type="predicted"/>
<dbReference type="EMBL" id="ML977141">
    <property type="protein sequence ID" value="KAF1990686.1"/>
    <property type="molecule type" value="Genomic_DNA"/>
</dbReference>
<evidence type="ECO:0000313" key="3">
    <source>
        <dbReference type="Proteomes" id="UP000800041"/>
    </source>
</evidence>
<feature type="compositionally biased region" description="Polar residues" evidence="1">
    <location>
        <begin position="275"/>
        <end position="284"/>
    </location>
</feature>